<feature type="compositionally biased region" description="Basic and acidic residues" evidence="1">
    <location>
        <begin position="28"/>
        <end position="45"/>
    </location>
</feature>
<evidence type="ECO:0000313" key="3">
    <source>
        <dbReference type="Proteomes" id="UP000826271"/>
    </source>
</evidence>
<protein>
    <submittedName>
        <fullName evidence="2">Uncharacterized protein</fullName>
    </submittedName>
</protein>
<organism evidence="2 3">
    <name type="scientific">Buddleja alternifolia</name>
    <dbReference type="NCBI Taxonomy" id="168488"/>
    <lineage>
        <taxon>Eukaryota</taxon>
        <taxon>Viridiplantae</taxon>
        <taxon>Streptophyta</taxon>
        <taxon>Embryophyta</taxon>
        <taxon>Tracheophyta</taxon>
        <taxon>Spermatophyta</taxon>
        <taxon>Magnoliopsida</taxon>
        <taxon>eudicotyledons</taxon>
        <taxon>Gunneridae</taxon>
        <taxon>Pentapetalae</taxon>
        <taxon>asterids</taxon>
        <taxon>lamiids</taxon>
        <taxon>Lamiales</taxon>
        <taxon>Scrophulariaceae</taxon>
        <taxon>Buddlejeae</taxon>
        <taxon>Buddleja</taxon>
    </lineage>
</organism>
<feature type="region of interest" description="Disordered" evidence="1">
    <location>
        <begin position="28"/>
        <end position="66"/>
    </location>
</feature>
<evidence type="ECO:0000256" key="1">
    <source>
        <dbReference type="SAM" id="MobiDB-lite"/>
    </source>
</evidence>
<dbReference type="PANTHER" id="PTHR36355:SF1">
    <property type="entry name" value="EXPRESSED PROTEIN"/>
    <property type="match status" value="1"/>
</dbReference>
<accession>A0AAV6WMC9</accession>
<sequence>MENTNPNIARVQHVAKSSSDQLLSKFAEVDSESKHHRISAKDLRLARRAKRSGARKECDDGEGNCKSSGGNVLAERKSLLPVAAARKPAALIRRLGMSKAKNRAREIKNKSIFIAIEKTWRRTVEGASRVLMEKHYNRHKRLINDVY</sequence>
<proteinExistence type="predicted"/>
<dbReference type="Proteomes" id="UP000826271">
    <property type="component" value="Unassembled WGS sequence"/>
</dbReference>
<dbReference type="AlphaFoldDB" id="A0AAV6WMC9"/>
<comment type="caution">
    <text evidence="2">The sequence shown here is derived from an EMBL/GenBank/DDBJ whole genome shotgun (WGS) entry which is preliminary data.</text>
</comment>
<keyword evidence="3" id="KW-1185">Reference proteome</keyword>
<gene>
    <name evidence="2" type="ORF">BUALT_Bualt12G0005800</name>
</gene>
<dbReference type="PANTHER" id="PTHR36355">
    <property type="entry name" value="EXPRESSED PROTEIN"/>
    <property type="match status" value="1"/>
</dbReference>
<dbReference type="EMBL" id="WHWC01000012">
    <property type="protein sequence ID" value="KAG8371849.1"/>
    <property type="molecule type" value="Genomic_DNA"/>
</dbReference>
<evidence type="ECO:0000313" key="2">
    <source>
        <dbReference type="EMBL" id="KAG8371849.1"/>
    </source>
</evidence>
<reference evidence="2" key="1">
    <citation type="submission" date="2019-10" db="EMBL/GenBank/DDBJ databases">
        <authorList>
            <person name="Zhang R."/>
            <person name="Pan Y."/>
            <person name="Wang J."/>
            <person name="Ma R."/>
            <person name="Yu S."/>
        </authorList>
    </citation>
    <scope>NUCLEOTIDE SEQUENCE</scope>
    <source>
        <strain evidence="2">LA-IB0</strain>
        <tissue evidence="2">Leaf</tissue>
    </source>
</reference>
<name>A0AAV6WMC9_9LAMI</name>